<dbReference type="SMART" id="SM00369">
    <property type="entry name" value="LRR_TYP"/>
    <property type="match status" value="4"/>
</dbReference>
<proteinExistence type="predicted"/>
<name>A0A8S1E8P3_9PELO</name>
<keyword evidence="4" id="KW-1185">Reference proteome</keyword>
<accession>A0A8S1E8P3</accession>
<dbReference type="PROSITE" id="PS51450">
    <property type="entry name" value="LRR"/>
    <property type="match status" value="2"/>
</dbReference>
<dbReference type="SMART" id="SM00365">
    <property type="entry name" value="LRR_SD22"/>
    <property type="match status" value="11"/>
</dbReference>
<gene>
    <name evidence="3" type="ORF">CBOVIS_LOCUS471</name>
</gene>
<evidence type="ECO:0000256" key="1">
    <source>
        <dbReference type="ARBA" id="ARBA00022614"/>
    </source>
</evidence>
<protein>
    <submittedName>
        <fullName evidence="3">Uncharacterized protein</fullName>
    </submittedName>
</protein>
<evidence type="ECO:0000256" key="2">
    <source>
        <dbReference type="ARBA" id="ARBA00022737"/>
    </source>
</evidence>
<dbReference type="InterPro" id="IPR003591">
    <property type="entry name" value="Leu-rich_rpt_typical-subtyp"/>
</dbReference>
<dbReference type="Gene3D" id="3.80.10.10">
    <property type="entry name" value="Ribonuclease Inhibitor"/>
    <property type="match status" value="5"/>
</dbReference>
<organism evidence="3 4">
    <name type="scientific">Caenorhabditis bovis</name>
    <dbReference type="NCBI Taxonomy" id="2654633"/>
    <lineage>
        <taxon>Eukaryota</taxon>
        <taxon>Metazoa</taxon>
        <taxon>Ecdysozoa</taxon>
        <taxon>Nematoda</taxon>
        <taxon>Chromadorea</taxon>
        <taxon>Rhabditida</taxon>
        <taxon>Rhabditina</taxon>
        <taxon>Rhabditomorpha</taxon>
        <taxon>Rhabditoidea</taxon>
        <taxon>Rhabditidae</taxon>
        <taxon>Peloderinae</taxon>
        <taxon>Caenorhabditis</taxon>
    </lineage>
</organism>
<keyword evidence="1" id="KW-0433">Leucine-rich repeat</keyword>
<dbReference type="OrthoDB" id="266138at2759"/>
<keyword evidence="2" id="KW-0677">Repeat</keyword>
<reference evidence="3 4" key="1">
    <citation type="submission" date="2020-04" db="EMBL/GenBank/DDBJ databases">
        <authorList>
            <person name="Laetsch R D."/>
            <person name="Stevens L."/>
            <person name="Kumar S."/>
            <person name="Blaxter L. M."/>
        </authorList>
    </citation>
    <scope>NUCLEOTIDE SEQUENCE [LARGE SCALE GENOMIC DNA]</scope>
</reference>
<dbReference type="GO" id="GO:0005737">
    <property type="term" value="C:cytoplasm"/>
    <property type="evidence" value="ECO:0007669"/>
    <property type="project" value="TreeGrafter"/>
</dbReference>
<dbReference type="SUPFAM" id="SSF52075">
    <property type="entry name" value="Outer arm dynein light chain 1"/>
    <property type="match status" value="1"/>
</dbReference>
<dbReference type="PANTHER" id="PTHR15454:SF56">
    <property type="entry name" value="PROTEIN PHOSPHATASE 1 REGULATORY SUBUNIT 7-RELATED"/>
    <property type="match status" value="1"/>
</dbReference>
<dbReference type="EMBL" id="CADEPM010000001">
    <property type="protein sequence ID" value="CAB3396994.1"/>
    <property type="molecule type" value="Genomic_DNA"/>
</dbReference>
<sequence>MPNLLATASQVANSLSNLKAKYIRYLESLCAANGIDISTLKTEGDGYTILEMYFGGLPVLVGLKYFTSLSCLRLFGQQITSLKPLGEVASTLEELWVCEGVIKDLTGIETCVRLKKLFLYENLIEDASCLSSLTLLQILDLSANKLRNLAVFLHSLRDLTTFSVSNNKMKDSVIATALWPENIQHLDISANSFSSYKALFPLTVLHSLRSLHINPLAKSETFSPDIFFAWIAHSFKFIESIDDDILTDNFVPTYRPTVDTILGDRMGRIVKIDEKFNKDLRMAEKHVAKIENRLACLADALATYRDLMQTKDAKKEIVKRVHEICTNNSRNVKNVKKNYARLCEFHRTLGKYRIAFELESSNTLNIRDGTKEEIGLLTQTLNYNCSMKNLYEISIKSCSMFQELDKSDIERLFLLERDSHDALFDIRSIFHLVDRHQMNDYTKLPVKIVRDFEIIKKQNKEKTIVFFVPMVLSRTSTTRGNSKIIEEDGMSSTSSDNLMWADIKLVSILAVEIHSTGQITTDQIRYIDKFEETWLEQFKKLNEMNIKLDLKEGKQKKIEDITEHTIEDISIPQTKVRKVIDVLGQPKSLWDRVADIAIPLEWFSTRTLLDISIAYFGCRPFKDTMDIALKITTLDLSEQKLTKLHGIQELVSLQFLSIRKNKIASLKKLMRLPTLRFLDASSNHVGKLDNLPSTLIFVDLSQNRLQNLAFCQTLTNARDIRVQRNQIKSLKSLEFCVQLETFFVSDNMIKDKMELEVFKPLTKLIHLDISSNPISAAENFKSKIAQYAPSLISLDRCLVPVEERSVNTNKQTTRGLSIELIEKICPEWKNKQELMICDQKIEQLIFEKSQIEELSHVRLIDLSKNKLASVKKLNPLNITHLVLDNNCIRLIAVFENQLQPFKNLETLSLVSNGINNSTILRMGLQYLQKLKNIDLSFNALSKFDCALFDLPCLDSINLSNNAIKTIVRKSLRSLTHLQIQNNKLTSLSPLNAQNLISLDCSENKMDSCASLKPLCEMKNLEILDCRGNTVTERRVYVDFVKSQVPSVKKLDGEEMLSELSATKRRLSRASELVSLSRRSSMVTSSTLSWFEKEEAESLDTVSRATSFLEIPNGKSKGKGITHSQNRGAKYRQDEGFMLFGIK</sequence>
<evidence type="ECO:0000313" key="4">
    <source>
        <dbReference type="Proteomes" id="UP000494206"/>
    </source>
</evidence>
<dbReference type="AlphaFoldDB" id="A0A8S1E8P3"/>
<evidence type="ECO:0000313" key="3">
    <source>
        <dbReference type="EMBL" id="CAB3396994.1"/>
    </source>
</evidence>
<comment type="caution">
    <text evidence="3">The sequence shown here is derived from an EMBL/GenBank/DDBJ whole genome shotgun (WGS) entry which is preliminary data.</text>
</comment>
<dbReference type="PANTHER" id="PTHR15454">
    <property type="entry name" value="NISCHARIN RELATED"/>
    <property type="match status" value="1"/>
</dbReference>
<dbReference type="Proteomes" id="UP000494206">
    <property type="component" value="Unassembled WGS sequence"/>
</dbReference>
<dbReference type="InterPro" id="IPR032675">
    <property type="entry name" value="LRR_dom_sf"/>
</dbReference>
<dbReference type="InterPro" id="IPR001611">
    <property type="entry name" value="Leu-rich_rpt"/>
</dbReference>
<dbReference type="SUPFAM" id="SSF52058">
    <property type="entry name" value="L domain-like"/>
    <property type="match status" value="2"/>
</dbReference>